<dbReference type="Proteomes" id="UP000018817">
    <property type="component" value="Unassembled WGS sequence"/>
</dbReference>
<dbReference type="AlphaFoldDB" id="W2QRD2"/>
<accession>W2QRD2</accession>
<evidence type="ECO:0000313" key="2">
    <source>
        <dbReference type="Proteomes" id="UP000018817"/>
    </source>
</evidence>
<evidence type="ECO:0000313" key="1">
    <source>
        <dbReference type="EMBL" id="ETN15064.1"/>
    </source>
</evidence>
<dbReference type="OrthoDB" id="122094at2759"/>
<sequence>MVTDLVQERFHVFGGVARECLATNAQFVTYCKTDVDVTIEKLKRRISYIVLSRVTREVSFIISAAICPVLIWCVTDITSQPRRMVVIDAFYYSTSPPLLFPFKIIMDEFLPVNDGTGVKTKKVEQEHEIGNCMVRV</sequence>
<gene>
    <name evidence="1" type="ORF">PPTG_22062</name>
</gene>
<name>W2QRD2_PHYN3</name>
<dbReference type="GeneID" id="20190661"/>
<organism evidence="1 2">
    <name type="scientific">Phytophthora nicotianae (strain INRA-310)</name>
    <name type="common">Phytophthora parasitica</name>
    <dbReference type="NCBI Taxonomy" id="761204"/>
    <lineage>
        <taxon>Eukaryota</taxon>
        <taxon>Sar</taxon>
        <taxon>Stramenopiles</taxon>
        <taxon>Oomycota</taxon>
        <taxon>Peronosporomycetes</taxon>
        <taxon>Peronosporales</taxon>
        <taxon>Peronosporaceae</taxon>
        <taxon>Phytophthora</taxon>
    </lineage>
</organism>
<protein>
    <submittedName>
        <fullName evidence="1">Uncharacterized protein</fullName>
    </submittedName>
</protein>
<dbReference type="VEuPathDB" id="FungiDB:PPTG_22062"/>
<reference evidence="1 2" key="2">
    <citation type="submission" date="2013-11" db="EMBL/GenBank/DDBJ databases">
        <title>The Genome Sequence of Phytophthora parasitica INRA-310.</title>
        <authorList>
            <consortium name="The Broad Institute Genomics Platform"/>
            <person name="Russ C."/>
            <person name="Tyler B."/>
            <person name="Panabieres F."/>
            <person name="Shan W."/>
            <person name="Tripathy S."/>
            <person name="Grunwald N."/>
            <person name="Machado M."/>
            <person name="Johnson C.S."/>
            <person name="Arredondo F."/>
            <person name="Hong C."/>
            <person name="Coffey M."/>
            <person name="Young S.K."/>
            <person name="Zeng Q."/>
            <person name="Gargeya S."/>
            <person name="Fitzgerald M."/>
            <person name="Abouelleil A."/>
            <person name="Alvarado L."/>
            <person name="Chapman S.B."/>
            <person name="Gainer-Dewar J."/>
            <person name="Goldberg J."/>
            <person name="Griggs A."/>
            <person name="Gujja S."/>
            <person name="Hansen M."/>
            <person name="Howarth C."/>
            <person name="Imamovic A."/>
            <person name="Ireland A."/>
            <person name="Larimer J."/>
            <person name="McCowan C."/>
            <person name="Murphy C."/>
            <person name="Pearson M."/>
            <person name="Poon T.W."/>
            <person name="Priest M."/>
            <person name="Roberts A."/>
            <person name="Saif S."/>
            <person name="Shea T."/>
            <person name="Sykes S."/>
            <person name="Wortman J."/>
            <person name="Nusbaum C."/>
            <person name="Birren B."/>
        </authorList>
    </citation>
    <scope>NUCLEOTIDE SEQUENCE [LARGE SCALE GENOMIC DNA]</scope>
    <source>
        <strain evidence="1 2">INRA-310</strain>
    </source>
</reference>
<dbReference type="RefSeq" id="XP_008899917.1">
    <property type="nucleotide sequence ID" value="XM_008901669.1"/>
</dbReference>
<dbReference type="EMBL" id="KI669571">
    <property type="protein sequence ID" value="ETN15064.1"/>
    <property type="molecule type" value="Genomic_DNA"/>
</dbReference>
<proteinExistence type="predicted"/>
<reference evidence="2" key="1">
    <citation type="submission" date="2011-12" db="EMBL/GenBank/DDBJ databases">
        <authorList>
            <consortium name="The Broad Institute Genome Sequencing Platform"/>
            <person name="Russ C."/>
            <person name="Tyler B."/>
            <person name="Panabieres F."/>
            <person name="Shan W."/>
            <person name="Tripathy S."/>
            <person name="Grunwald N."/>
            <person name="Machado M."/>
            <person name="Young S.K."/>
            <person name="Zeng Q."/>
            <person name="Gargeya S."/>
            <person name="Fitzgerald M."/>
            <person name="Haas B."/>
            <person name="Abouelleil A."/>
            <person name="Alvarado L."/>
            <person name="Arachchi H.M."/>
            <person name="Berlin A."/>
            <person name="Chapman S.B."/>
            <person name="Gearin G."/>
            <person name="Goldberg J."/>
            <person name="Griggs A."/>
            <person name="Gujja S."/>
            <person name="Hansen M."/>
            <person name="Heiman D."/>
            <person name="Howarth C."/>
            <person name="Larimer J."/>
            <person name="Lui A."/>
            <person name="MacDonald P.J.P."/>
            <person name="McCowen C."/>
            <person name="Montmayeur A."/>
            <person name="Murphy C."/>
            <person name="Neiman D."/>
            <person name="Pearson M."/>
            <person name="Priest M."/>
            <person name="Roberts A."/>
            <person name="Saif S."/>
            <person name="Shea T."/>
            <person name="Sisk P."/>
            <person name="Stolte C."/>
            <person name="Sykes S."/>
            <person name="Wortman J."/>
            <person name="Nusbaum C."/>
            <person name="Birren B."/>
        </authorList>
    </citation>
    <scope>NUCLEOTIDE SEQUENCE [LARGE SCALE GENOMIC DNA]</scope>
    <source>
        <strain evidence="2">INRA-310</strain>
    </source>
</reference>
<dbReference type="OMA" id="RECLATN"/>